<evidence type="ECO:0000256" key="2">
    <source>
        <dbReference type="SAM" id="Phobius"/>
    </source>
</evidence>
<proteinExistence type="predicted"/>
<dbReference type="RefSeq" id="WP_390207020.1">
    <property type="nucleotide sequence ID" value="NZ_JBHTAX010000007.1"/>
</dbReference>
<comment type="caution">
    <text evidence="3">The sequence shown here is derived from an EMBL/GenBank/DDBJ whole genome shotgun (WGS) entry which is preliminary data.</text>
</comment>
<sequence length="565" mass="60114">MWAAHGEWPRNGRSERDVHGNRHCIIDGHSSAVSHCPTQNSSTNTTAPTTNNNGGFLGWLADSAGDALGGAGSAISDTVGAAQQGADDAYRSSLRTILDPLITAMVEVPTFGLGLFDDSPGLHKPTKWPFNQLYPLYVAIQALTGTCLLIAIASGFLKLGYPIQNTYRATHLAVRALKAMVIAVVAHLLIIALLHTMVNGLATEIAPSADELAGGFVKMATTTAVSGFFGANMGKDVIVELAKMWTLIWAALMLFPIISGPFFAVWQFDPKSTLGHLSGTLIWLYFGLLLSKILVAIDLRAAWMLDWGKGPFGPINILLTIAFFWLAFFIPPAVLTAILFGRSRALSTISAYTAGAVSGSYVGRKVSEKGRAAKEAVADRAKEKGRQAKSAAAQRTRTTAQTAKARVSTVAGTATKNRVGHRRRPREPSGSTYSDGSSFSGWRSRSRSTASGRKTAGEGSGGDNTAPSSGTSTAAGSSTSTKTTAQKIREVRHRTRQRGYGTPEDRRRYYKLRDQQKYGEQVEYQQASGSKQGAKRRYGSVGGASTSSADRSAASNGAKQGGDDT</sequence>
<name>A0ABD5YV56_9EURY</name>
<dbReference type="Proteomes" id="UP001596417">
    <property type="component" value="Unassembled WGS sequence"/>
</dbReference>
<feature type="transmembrane region" description="Helical" evidence="2">
    <location>
        <begin position="136"/>
        <end position="157"/>
    </location>
</feature>
<feature type="transmembrane region" description="Helical" evidence="2">
    <location>
        <begin position="177"/>
        <end position="198"/>
    </location>
</feature>
<feature type="compositionally biased region" description="Low complexity" evidence="1">
    <location>
        <begin position="544"/>
        <end position="555"/>
    </location>
</feature>
<feature type="compositionally biased region" description="Low complexity" evidence="1">
    <location>
        <begin position="388"/>
        <end position="406"/>
    </location>
</feature>
<feature type="compositionally biased region" description="Basic and acidic residues" evidence="1">
    <location>
        <begin position="377"/>
        <end position="386"/>
    </location>
</feature>
<keyword evidence="4" id="KW-1185">Reference proteome</keyword>
<gene>
    <name evidence="3" type="ORF">ACFQL7_27635</name>
</gene>
<feature type="compositionally biased region" description="Basic and acidic residues" evidence="1">
    <location>
        <begin position="503"/>
        <end position="517"/>
    </location>
</feature>
<evidence type="ECO:0000256" key="1">
    <source>
        <dbReference type="SAM" id="MobiDB-lite"/>
    </source>
</evidence>
<feature type="transmembrane region" description="Helical" evidence="2">
    <location>
        <begin position="315"/>
        <end position="340"/>
    </location>
</feature>
<accession>A0ABD5YV56</accession>
<keyword evidence="2" id="KW-0812">Transmembrane</keyword>
<feature type="transmembrane region" description="Helical" evidence="2">
    <location>
        <begin position="280"/>
        <end position="303"/>
    </location>
</feature>
<dbReference type="EMBL" id="JBHTAX010000007">
    <property type="protein sequence ID" value="MFC7193184.1"/>
    <property type="molecule type" value="Genomic_DNA"/>
</dbReference>
<evidence type="ECO:0000313" key="4">
    <source>
        <dbReference type="Proteomes" id="UP001596417"/>
    </source>
</evidence>
<feature type="compositionally biased region" description="Low complexity" evidence="1">
    <location>
        <begin position="429"/>
        <end position="443"/>
    </location>
</feature>
<feature type="compositionally biased region" description="Low complexity" evidence="1">
    <location>
        <begin position="465"/>
        <end position="485"/>
    </location>
</feature>
<organism evidence="3 4">
    <name type="scientific">Halocatena marina</name>
    <dbReference type="NCBI Taxonomy" id="2934937"/>
    <lineage>
        <taxon>Archaea</taxon>
        <taxon>Methanobacteriati</taxon>
        <taxon>Methanobacteriota</taxon>
        <taxon>Stenosarchaea group</taxon>
        <taxon>Halobacteria</taxon>
        <taxon>Halobacteriales</taxon>
        <taxon>Natronomonadaceae</taxon>
        <taxon>Halocatena</taxon>
    </lineage>
</organism>
<keyword evidence="2" id="KW-1133">Transmembrane helix</keyword>
<feature type="transmembrane region" description="Helical" evidence="2">
    <location>
        <begin position="247"/>
        <end position="268"/>
    </location>
</feature>
<keyword evidence="2" id="KW-0472">Membrane</keyword>
<feature type="region of interest" description="Disordered" evidence="1">
    <location>
        <begin position="377"/>
        <end position="565"/>
    </location>
</feature>
<dbReference type="AlphaFoldDB" id="A0ABD5YV56"/>
<protein>
    <submittedName>
        <fullName evidence="3">Uncharacterized protein</fullName>
    </submittedName>
</protein>
<evidence type="ECO:0000313" key="3">
    <source>
        <dbReference type="EMBL" id="MFC7193184.1"/>
    </source>
</evidence>
<reference evidence="3 4" key="1">
    <citation type="journal article" date="2019" name="Int. J. Syst. Evol. Microbiol.">
        <title>The Global Catalogue of Microorganisms (GCM) 10K type strain sequencing project: providing services to taxonomists for standard genome sequencing and annotation.</title>
        <authorList>
            <consortium name="The Broad Institute Genomics Platform"/>
            <consortium name="The Broad Institute Genome Sequencing Center for Infectious Disease"/>
            <person name="Wu L."/>
            <person name="Ma J."/>
        </authorList>
    </citation>
    <scope>NUCLEOTIDE SEQUENCE [LARGE SCALE GENOMIC DNA]</scope>
    <source>
        <strain evidence="3 4">RDMS1</strain>
    </source>
</reference>